<accession>A0ABU1TK67</accession>
<reference evidence="1 2" key="1">
    <citation type="submission" date="2023-07" db="EMBL/GenBank/DDBJ databases">
        <title>Sorghum-associated microbial communities from plants grown in Nebraska, USA.</title>
        <authorList>
            <person name="Schachtman D."/>
        </authorList>
    </citation>
    <scope>NUCLEOTIDE SEQUENCE [LARGE SCALE GENOMIC DNA]</scope>
    <source>
        <strain evidence="1 2">3773</strain>
    </source>
</reference>
<proteinExistence type="predicted"/>
<dbReference type="Proteomes" id="UP001255185">
    <property type="component" value="Unassembled WGS sequence"/>
</dbReference>
<evidence type="ECO:0000313" key="1">
    <source>
        <dbReference type="EMBL" id="MDR6966376.1"/>
    </source>
</evidence>
<organism evidence="1 2">
    <name type="scientific">Flavobacterium arsenatis</name>
    <dbReference type="NCBI Taxonomy" id="1484332"/>
    <lineage>
        <taxon>Bacteria</taxon>
        <taxon>Pseudomonadati</taxon>
        <taxon>Bacteroidota</taxon>
        <taxon>Flavobacteriia</taxon>
        <taxon>Flavobacteriales</taxon>
        <taxon>Flavobacteriaceae</taxon>
        <taxon>Flavobacterium</taxon>
    </lineage>
</organism>
<protein>
    <submittedName>
        <fullName evidence="1">Uncharacterized protein</fullName>
    </submittedName>
</protein>
<name>A0ABU1TK67_9FLAO</name>
<keyword evidence="2" id="KW-1185">Reference proteome</keyword>
<evidence type="ECO:0000313" key="2">
    <source>
        <dbReference type="Proteomes" id="UP001255185"/>
    </source>
</evidence>
<sequence>MFYTYKVLKTLQEICYLPKIMDNDWRFMLSSLALTGGNLVFWNEMEGRQENGFQRSLNLSLLKIVISIQFQLAVDVLKRENCGLKTKKKGYLKVDISI</sequence>
<gene>
    <name evidence="1" type="ORF">J2X31_000369</name>
</gene>
<comment type="caution">
    <text evidence="1">The sequence shown here is derived from an EMBL/GenBank/DDBJ whole genome shotgun (WGS) entry which is preliminary data.</text>
</comment>
<dbReference type="EMBL" id="JAVDVI010000001">
    <property type="protein sequence ID" value="MDR6966376.1"/>
    <property type="molecule type" value="Genomic_DNA"/>
</dbReference>